<dbReference type="GO" id="GO:0016538">
    <property type="term" value="F:cyclin-dependent protein serine/threonine kinase regulator activity"/>
    <property type="evidence" value="ECO:0007669"/>
    <property type="project" value="InterPro"/>
</dbReference>
<proteinExistence type="predicted"/>
<dbReference type="CTD" id="14462485"/>
<dbReference type="Gene3D" id="1.10.472.10">
    <property type="entry name" value="Cyclin-like"/>
    <property type="match status" value="2"/>
</dbReference>
<dbReference type="Pfam" id="PF00134">
    <property type="entry name" value="Cyclin_N"/>
    <property type="match status" value="1"/>
</dbReference>
<dbReference type="GO" id="GO:0006357">
    <property type="term" value="P:regulation of transcription by RNA polymerase II"/>
    <property type="evidence" value="ECO:0007669"/>
    <property type="project" value="InterPro"/>
</dbReference>
<protein>
    <submittedName>
        <fullName evidence="5">Cyclin-Q isoform X2</fullName>
    </submittedName>
</protein>
<reference evidence="5" key="1">
    <citation type="submission" date="2025-08" db="UniProtKB">
        <authorList>
            <consortium name="RefSeq"/>
        </authorList>
    </citation>
    <scope>IDENTIFICATION</scope>
    <source>
        <tissue evidence="5">Whole body</tissue>
    </source>
</reference>
<dbReference type="PANTHER" id="PTHR10026">
    <property type="entry name" value="CYCLIN"/>
    <property type="match status" value="1"/>
</dbReference>
<name>A0A8B8FD83_9HEMI</name>
<dbReference type="CDD" id="cd20534">
    <property type="entry name" value="CYCLIN_CCNM_CCNQ_rpt1"/>
    <property type="match status" value="1"/>
</dbReference>
<dbReference type="InterPro" id="IPR048053">
    <property type="entry name" value="Cyclin-Q_second_cyclin_box"/>
</dbReference>
<keyword evidence="1" id="KW-0195">Cyclin</keyword>
<dbReference type="Proteomes" id="UP000694846">
    <property type="component" value="Unplaced"/>
</dbReference>
<dbReference type="InterPro" id="IPR006671">
    <property type="entry name" value="Cyclin_N"/>
</dbReference>
<gene>
    <name evidence="5" type="primary">LOC112682446</name>
</gene>
<evidence type="ECO:0000313" key="4">
    <source>
        <dbReference type="Proteomes" id="UP000694846"/>
    </source>
</evidence>
<accession>A0A8B8FD83</accession>
<sequence length="280" mass="33026">MGKTKLSKVKSITKSKNKSHKQKVKSHKKNKSISKNKHRTKLRSESQDKLQKPEAPLTNYLAYKSNYIAVRYIFECGIKLGLKHITICSAAVYFHKFYENIDENPYDNYSIASATLYLASKVHDETVKLRDLINVTYHTLHRDAAPIRLAEDYWNFRDSIVHAEMLTMRLLQFDTTFDHPHNYFLHYVQTVRPVFYSKHGKDIIVFKKAYDFLHDFYHSSDILKYKPQHIAIACMELAIKVYGIPSQIIDYEVQPWYQQFFAQNRSIILSAKYLQYVIKN</sequence>
<evidence type="ECO:0000313" key="5">
    <source>
        <dbReference type="RefSeq" id="XP_025408839.1"/>
    </source>
</evidence>
<dbReference type="SUPFAM" id="SSF47954">
    <property type="entry name" value="Cyclin-like"/>
    <property type="match status" value="2"/>
</dbReference>
<dbReference type="AlphaFoldDB" id="A0A8B8FD83"/>
<feature type="compositionally biased region" description="Basic residues" evidence="2">
    <location>
        <begin position="1"/>
        <end position="41"/>
    </location>
</feature>
<keyword evidence="4" id="KW-1185">Reference proteome</keyword>
<organism evidence="4 5">
    <name type="scientific">Sipha flava</name>
    <name type="common">yellow sugarcane aphid</name>
    <dbReference type="NCBI Taxonomy" id="143950"/>
    <lineage>
        <taxon>Eukaryota</taxon>
        <taxon>Metazoa</taxon>
        <taxon>Ecdysozoa</taxon>
        <taxon>Arthropoda</taxon>
        <taxon>Hexapoda</taxon>
        <taxon>Insecta</taxon>
        <taxon>Pterygota</taxon>
        <taxon>Neoptera</taxon>
        <taxon>Paraneoptera</taxon>
        <taxon>Hemiptera</taxon>
        <taxon>Sternorrhyncha</taxon>
        <taxon>Aphidomorpha</taxon>
        <taxon>Aphidoidea</taxon>
        <taxon>Aphididae</taxon>
        <taxon>Sipha</taxon>
    </lineage>
</organism>
<dbReference type="GeneID" id="112682446"/>
<feature type="region of interest" description="Disordered" evidence="2">
    <location>
        <begin position="1"/>
        <end position="51"/>
    </location>
</feature>
<dbReference type="InterPro" id="IPR036915">
    <property type="entry name" value="Cyclin-like_sf"/>
</dbReference>
<dbReference type="InterPro" id="IPR048055">
    <property type="entry name" value="Cyclin-Q_first_cyclin_box"/>
</dbReference>
<dbReference type="InterPro" id="IPR043198">
    <property type="entry name" value="Cyclin/Ssn8"/>
</dbReference>
<evidence type="ECO:0000256" key="1">
    <source>
        <dbReference type="ARBA" id="ARBA00023127"/>
    </source>
</evidence>
<evidence type="ECO:0000256" key="2">
    <source>
        <dbReference type="SAM" id="MobiDB-lite"/>
    </source>
</evidence>
<feature type="domain" description="Cyclin N-terminal" evidence="3">
    <location>
        <begin position="63"/>
        <end position="175"/>
    </location>
</feature>
<dbReference type="OrthoDB" id="79090at2759"/>
<dbReference type="RefSeq" id="XP_025408839.1">
    <property type="nucleotide sequence ID" value="XM_025553054.1"/>
</dbReference>
<feature type="compositionally biased region" description="Basic and acidic residues" evidence="2">
    <location>
        <begin position="42"/>
        <end position="51"/>
    </location>
</feature>
<evidence type="ECO:0000259" key="3">
    <source>
        <dbReference type="Pfam" id="PF00134"/>
    </source>
</evidence>
<dbReference type="CDD" id="cd20535">
    <property type="entry name" value="CYCLIN_CCNM_CCNQ_rpt2"/>
    <property type="match status" value="1"/>
</dbReference>